<name>A0A4Y7JW01_PAPSO</name>
<sequence length="467" mass="51677">MQQNMNGDTPLHVAARSKSTLIVSLFIDHACRYSQAIGNQRNDEDHDINVEEGISKDLQLVRIANKKKNTALHEALRHQPNSGIPQLSRSADRGFEYFSNDSGESPLYLAVETGTPDLVEHMLKICPSQSYGAPGGRTALHALALQDGSNFQGAHLKLVNLLRHIVKEVDKNGRTALHYAVHCRNSEFVDAVMEVDPSVCYMSDKDGMTALHHAAAKEVFGSWSSKEVIKIMKLMLGHCTDCWEVLDNQGRNFLHLAAQNNNSHVLKYVLNEISSDLILETIIGMKDQNGKTPCLTGEEFYPIIVSNPRLEARDWFGVSFNLWEIDLNKQFLALVLLPGGYNSDGPHKGMAVLANKPPFIVFLVSNTSAMVLSAVAIIIQFVGKIVSIALEDPEERKEILLQMAIFCNLLAILAMMVAFVTGIYTVLSHLPELAISVCTLGSIFFVLAFFLIFKIMNLAGKGITWDD</sequence>
<feature type="transmembrane region" description="Helical" evidence="8">
    <location>
        <begin position="433"/>
        <end position="453"/>
    </location>
</feature>
<organism evidence="10 11">
    <name type="scientific">Papaver somniferum</name>
    <name type="common">Opium poppy</name>
    <dbReference type="NCBI Taxonomy" id="3469"/>
    <lineage>
        <taxon>Eukaryota</taxon>
        <taxon>Viridiplantae</taxon>
        <taxon>Streptophyta</taxon>
        <taxon>Embryophyta</taxon>
        <taxon>Tracheophyta</taxon>
        <taxon>Spermatophyta</taxon>
        <taxon>Magnoliopsida</taxon>
        <taxon>Ranunculales</taxon>
        <taxon>Papaveraceae</taxon>
        <taxon>Papaveroideae</taxon>
        <taxon>Papaver</taxon>
    </lineage>
</organism>
<evidence type="ECO:0000313" key="11">
    <source>
        <dbReference type="Proteomes" id="UP000316621"/>
    </source>
</evidence>
<keyword evidence="2 8" id="KW-0812">Transmembrane</keyword>
<dbReference type="EMBL" id="CM010719">
    <property type="protein sequence ID" value="RZC64151.1"/>
    <property type="molecule type" value="Genomic_DNA"/>
</dbReference>
<dbReference type="Pfam" id="PF12796">
    <property type="entry name" value="Ank_2"/>
    <property type="match status" value="1"/>
</dbReference>
<evidence type="ECO:0000313" key="10">
    <source>
        <dbReference type="EMBL" id="RZC64151.1"/>
    </source>
</evidence>
<dbReference type="Pfam" id="PF13962">
    <property type="entry name" value="PGG"/>
    <property type="match status" value="1"/>
</dbReference>
<feature type="transmembrane region" description="Helical" evidence="8">
    <location>
        <begin position="359"/>
        <end position="382"/>
    </location>
</feature>
<gene>
    <name evidence="10" type="ORF">C5167_025878</name>
</gene>
<dbReference type="STRING" id="3469.A0A4Y7JW01"/>
<keyword evidence="11" id="KW-1185">Reference proteome</keyword>
<keyword evidence="6 8" id="KW-0472">Membrane</keyword>
<proteinExistence type="predicted"/>
<dbReference type="PROSITE" id="PS50297">
    <property type="entry name" value="ANK_REP_REGION"/>
    <property type="match status" value="1"/>
</dbReference>
<evidence type="ECO:0000256" key="3">
    <source>
        <dbReference type="ARBA" id="ARBA00022737"/>
    </source>
</evidence>
<evidence type="ECO:0000256" key="4">
    <source>
        <dbReference type="ARBA" id="ARBA00022989"/>
    </source>
</evidence>
<evidence type="ECO:0000256" key="2">
    <source>
        <dbReference type="ARBA" id="ARBA00022692"/>
    </source>
</evidence>
<dbReference type="GO" id="GO:0005886">
    <property type="term" value="C:plasma membrane"/>
    <property type="evidence" value="ECO:0007669"/>
    <property type="project" value="TreeGrafter"/>
</dbReference>
<dbReference type="InterPro" id="IPR002110">
    <property type="entry name" value="Ankyrin_rpt"/>
</dbReference>
<dbReference type="Pfam" id="PF00023">
    <property type="entry name" value="Ank"/>
    <property type="match status" value="1"/>
</dbReference>
<dbReference type="OMA" id="ISETQHH"/>
<feature type="domain" description="PGG" evidence="9">
    <location>
        <begin position="331"/>
        <end position="426"/>
    </location>
</feature>
<dbReference type="SMART" id="SM00248">
    <property type="entry name" value="ANK"/>
    <property type="match status" value="6"/>
</dbReference>
<evidence type="ECO:0000256" key="6">
    <source>
        <dbReference type="ARBA" id="ARBA00023136"/>
    </source>
</evidence>
<dbReference type="PROSITE" id="PS50088">
    <property type="entry name" value="ANK_REPEAT"/>
    <property type="match status" value="1"/>
</dbReference>
<accession>A0A4Y7JW01</accession>
<keyword evidence="5 7" id="KW-0040">ANK repeat</keyword>
<keyword evidence="4 8" id="KW-1133">Transmembrane helix</keyword>
<dbReference type="InterPro" id="IPR036770">
    <property type="entry name" value="Ankyrin_rpt-contain_sf"/>
</dbReference>
<dbReference type="SUPFAM" id="SSF48403">
    <property type="entry name" value="Ankyrin repeat"/>
    <property type="match status" value="1"/>
</dbReference>
<evidence type="ECO:0000256" key="1">
    <source>
        <dbReference type="ARBA" id="ARBA00004141"/>
    </source>
</evidence>
<dbReference type="Gramene" id="RZC64151">
    <property type="protein sequence ID" value="RZC64151"/>
    <property type="gene ID" value="C5167_025878"/>
</dbReference>
<comment type="subcellular location">
    <subcellularLocation>
        <location evidence="1">Membrane</location>
        <topology evidence="1">Multi-pass membrane protein</topology>
    </subcellularLocation>
</comment>
<keyword evidence="3" id="KW-0677">Repeat</keyword>
<evidence type="ECO:0000256" key="8">
    <source>
        <dbReference type="SAM" id="Phobius"/>
    </source>
</evidence>
<dbReference type="Proteomes" id="UP000316621">
    <property type="component" value="Chromosome 5"/>
</dbReference>
<dbReference type="PANTHER" id="PTHR24186:SF50">
    <property type="entry name" value="ANKYRIN REPEAT-CONTAINING PROTEIN ITN1-LIKE ISOFORM X1"/>
    <property type="match status" value="1"/>
</dbReference>
<evidence type="ECO:0000256" key="5">
    <source>
        <dbReference type="ARBA" id="ARBA00023043"/>
    </source>
</evidence>
<feature type="repeat" description="ANK" evidence="7">
    <location>
        <begin position="6"/>
        <end position="29"/>
    </location>
</feature>
<evidence type="ECO:0000259" key="9">
    <source>
        <dbReference type="Pfam" id="PF13962"/>
    </source>
</evidence>
<reference evidence="10 11" key="1">
    <citation type="journal article" date="2018" name="Science">
        <title>The opium poppy genome and morphinan production.</title>
        <authorList>
            <person name="Guo L."/>
            <person name="Winzer T."/>
            <person name="Yang X."/>
            <person name="Li Y."/>
            <person name="Ning Z."/>
            <person name="He Z."/>
            <person name="Teodor R."/>
            <person name="Lu Y."/>
            <person name="Bowser T.A."/>
            <person name="Graham I.A."/>
            <person name="Ye K."/>
        </authorList>
    </citation>
    <scope>NUCLEOTIDE SEQUENCE [LARGE SCALE GENOMIC DNA]</scope>
    <source>
        <strain evidence="11">cv. HN1</strain>
        <tissue evidence="10">Leaves</tissue>
    </source>
</reference>
<dbReference type="PANTHER" id="PTHR24186">
    <property type="entry name" value="PROTEIN PHOSPHATASE 1 REGULATORY SUBUNIT"/>
    <property type="match status" value="1"/>
</dbReference>
<protein>
    <recommendedName>
        <fullName evidence="9">PGG domain-containing protein</fullName>
    </recommendedName>
</protein>
<dbReference type="InterPro" id="IPR026961">
    <property type="entry name" value="PGG_dom"/>
</dbReference>
<dbReference type="Gene3D" id="1.25.40.20">
    <property type="entry name" value="Ankyrin repeat-containing domain"/>
    <property type="match status" value="2"/>
</dbReference>
<dbReference type="AlphaFoldDB" id="A0A4Y7JW01"/>
<feature type="transmembrane region" description="Helical" evidence="8">
    <location>
        <begin position="403"/>
        <end position="427"/>
    </location>
</feature>
<evidence type="ECO:0000256" key="7">
    <source>
        <dbReference type="PROSITE-ProRule" id="PRU00023"/>
    </source>
</evidence>